<dbReference type="Gene3D" id="3.40.980.10">
    <property type="entry name" value="MoaB/Mog-like domain"/>
    <property type="match status" value="1"/>
</dbReference>
<dbReference type="AlphaFoldDB" id="A0A1H0J7E7"/>
<evidence type="ECO:0000259" key="3">
    <source>
        <dbReference type="SMART" id="SM00852"/>
    </source>
</evidence>
<keyword evidence="5" id="KW-1185">Reference proteome</keyword>
<proteinExistence type="predicted"/>
<feature type="domain" description="MoaB/Mog" evidence="3">
    <location>
        <begin position="5"/>
        <end position="146"/>
    </location>
</feature>
<accession>A0A1H0J7E7</accession>
<dbReference type="InterPro" id="IPR036425">
    <property type="entry name" value="MoaB/Mog-like_dom_sf"/>
</dbReference>
<dbReference type="RefSeq" id="WP_090474688.1">
    <property type="nucleotide sequence ID" value="NZ_LT629710.1"/>
</dbReference>
<dbReference type="NCBIfam" id="TIGR00177">
    <property type="entry name" value="molyb_syn"/>
    <property type="match status" value="1"/>
</dbReference>
<dbReference type="SMART" id="SM00852">
    <property type="entry name" value="MoCF_biosynth"/>
    <property type="match status" value="1"/>
</dbReference>
<reference evidence="4 5" key="1">
    <citation type="submission" date="2016-10" db="EMBL/GenBank/DDBJ databases">
        <authorList>
            <person name="de Groot N.N."/>
        </authorList>
    </citation>
    <scope>NUCLEOTIDE SEQUENCE [LARGE SCALE GENOMIC DNA]</scope>
    <source>
        <strain evidence="5">P4-7,KCTC 19426,CECT 7604</strain>
    </source>
</reference>
<dbReference type="SUPFAM" id="SSF53218">
    <property type="entry name" value="Molybdenum cofactor biosynthesis proteins"/>
    <property type="match status" value="1"/>
</dbReference>
<dbReference type="InterPro" id="IPR001453">
    <property type="entry name" value="MoaB/Mog_dom"/>
</dbReference>
<dbReference type="CDD" id="cd00886">
    <property type="entry name" value="MogA_MoaB"/>
    <property type="match status" value="1"/>
</dbReference>
<dbReference type="InterPro" id="IPR051920">
    <property type="entry name" value="MPT_Adenylyltrnsfr/MoaC-Rel"/>
</dbReference>
<dbReference type="EMBL" id="LT629710">
    <property type="protein sequence ID" value="SDO39532.1"/>
    <property type="molecule type" value="Genomic_DNA"/>
</dbReference>
<dbReference type="GO" id="GO:0006777">
    <property type="term" value="P:Mo-molybdopterin cofactor biosynthetic process"/>
    <property type="evidence" value="ECO:0007669"/>
    <property type="project" value="UniProtKB-KW"/>
</dbReference>
<evidence type="ECO:0000256" key="1">
    <source>
        <dbReference type="ARBA" id="ARBA00005046"/>
    </source>
</evidence>
<sequence>MKRSAVVIIASTRAANGIYTDRTGPIIAQWLADKGFAVQGPIVVADGPAVEEALRSAVGADLVITSGGTGLSPTDRTPQATAAVIDYDVPGLADAIRRAGGDAVPTAMLSRGIVGVAERTLIVNLPGSTGGVKDGLGVLYRVMAHALEQISGGDHRPGGGV</sequence>
<dbReference type="STRING" id="1090615.SAMN04515671_0804"/>
<gene>
    <name evidence="4" type="ORF">SAMN04515671_0804</name>
</gene>
<organism evidence="4 5">
    <name type="scientific">Nakamurella panacisegetis</name>
    <dbReference type="NCBI Taxonomy" id="1090615"/>
    <lineage>
        <taxon>Bacteria</taxon>
        <taxon>Bacillati</taxon>
        <taxon>Actinomycetota</taxon>
        <taxon>Actinomycetes</taxon>
        <taxon>Nakamurellales</taxon>
        <taxon>Nakamurellaceae</taxon>
        <taxon>Nakamurella</taxon>
    </lineage>
</organism>
<name>A0A1H0J7E7_9ACTN</name>
<keyword evidence="2" id="KW-0501">Molybdenum cofactor biosynthesis</keyword>
<evidence type="ECO:0000313" key="4">
    <source>
        <dbReference type="EMBL" id="SDO39532.1"/>
    </source>
</evidence>
<dbReference type="OrthoDB" id="9794429at2"/>
<evidence type="ECO:0000313" key="5">
    <source>
        <dbReference type="Proteomes" id="UP000198741"/>
    </source>
</evidence>
<comment type="pathway">
    <text evidence="1">Cofactor biosynthesis; molybdopterin biosynthesis.</text>
</comment>
<dbReference type="PANTHER" id="PTHR43764">
    <property type="entry name" value="MOLYBDENUM COFACTOR BIOSYNTHESIS"/>
    <property type="match status" value="1"/>
</dbReference>
<dbReference type="Pfam" id="PF00994">
    <property type="entry name" value="MoCF_biosynth"/>
    <property type="match status" value="1"/>
</dbReference>
<evidence type="ECO:0000256" key="2">
    <source>
        <dbReference type="ARBA" id="ARBA00023150"/>
    </source>
</evidence>
<dbReference type="PANTHER" id="PTHR43764:SF1">
    <property type="entry name" value="MOLYBDOPTERIN MOLYBDOTRANSFERASE"/>
    <property type="match status" value="1"/>
</dbReference>
<protein>
    <submittedName>
        <fullName evidence="4">Molybdenum cofactor synthesis domain-containing protein</fullName>
    </submittedName>
</protein>
<dbReference type="Proteomes" id="UP000198741">
    <property type="component" value="Chromosome I"/>
</dbReference>